<accession>A0A840WKF7</accession>
<dbReference type="RefSeq" id="WP_184010369.1">
    <property type="nucleotide sequence ID" value="NZ_JACIJS010000004.1"/>
</dbReference>
<protein>
    <submittedName>
        <fullName evidence="1">Uncharacterized protein</fullName>
    </submittedName>
</protein>
<gene>
    <name evidence="1" type="ORF">FHS89_001590</name>
</gene>
<evidence type="ECO:0000313" key="2">
    <source>
        <dbReference type="Proteomes" id="UP000553766"/>
    </source>
</evidence>
<comment type="caution">
    <text evidence="1">The sequence shown here is derived from an EMBL/GenBank/DDBJ whole genome shotgun (WGS) entry which is preliminary data.</text>
</comment>
<keyword evidence="2" id="KW-1185">Reference proteome</keyword>
<proteinExistence type="predicted"/>
<dbReference type="AlphaFoldDB" id="A0A840WKF7"/>
<reference evidence="1 2" key="1">
    <citation type="submission" date="2020-08" db="EMBL/GenBank/DDBJ databases">
        <title>Genomic Encyclopedia of Type Strains, Phase IV (KMG-IV): sequencing the most valuable type-strain genomes for metagenomic binning, comparative biology and taxonomic classification.</title>
        <authorList>
            <person name="Goeker M."/>
        </authorList>
    </citation>
    <scope>NUCLEOTIDE SEQUENCE [LARGE SCALE GENOMIC DNA]</scope>
    <source>
        <strain evidence="1 2">DSM 103377</strain>
    </source>
</reference>
<dbReference type="Proteomes" id="UP000553766">
    <property type="component" value="Unassembled WGS sequence"/>
</dbReference>
<name>A0A840WKF7_9RHOB</name>
<sequence length="56" mass="6364">MIQTPTRAAHPAQPTAEERRIAQLELAQILQDAGLWNGPSLEVLMDRFERREGYTS</sequence>
<evidence type="ECO:0000313" key="1">
    <source>
        <dbReference type="EMBL" id="MBB5515578.1"/>
    </source>
</evidence>
<dbReference type="EMBL" id="JACIJS010000004">
    <property type="protein sequence ID" value="MBB5515578.1"/>
    <property type="molecule type" value="Genomic_DNA"/>
</dbReference>
<organism evidence="1 2">
    <name type="scientific">Rubricella aquisinus</name>
    <dbReference type="NCBI Taxonomy" id="2028108"/>
    <lineage>
        <taxon>Bacteria</taxon>
        <taxon>Pseudomonadati</taxon>
        <taxon>Pseudomonadota</taxon>
        <taxon>Alphaproteobacteria</taxon>
        <taxon>Rhodobacterales</taxon>
        <taxon>Paracoccaceae</taxon>
        <taxon>Rubricella</taxon>
    </lineage>
</organism>